<protein>
    <recommendedName>
        <fullName evidence="7">DNA 3'-5' helicase</fullName>
        <ecNumber evidence="7">5.6.2.4</ecNumber>
    </recommendedName>
</protein>
<dbReference type="SUPFAM" id="SSF52540">
    <property type="entry name" value="P-loop containing nucleoside triphosphate hydrolases"/>
    <property type="match status" value="1"/>
</dbReference>
<dbReference type="Proteomes" id="UP000481327">
    <property type="component" value="Unassembled WGS sequence"/>
</dbReference>
<evidence type="ECO:0000256" key="2">
    <source>
        <dbReference type="ARBA" id="ARBA00022801"/>
    </source>
</evidence>
<accession>A0A7C9LHK6</accession>
<evidence type="ECO:0000313" key="11">
    <source>
        <dbReference type="EMBL" id="MQT18327.1"/>
    </source>
</evidence>
<evidence type="ECO:0000256" key="8">
    <source>
        <dbReference type="ARBA" id="ARBA00048988"/>
    </source>
</evidence>
<comment type="catalytic activity">
    <reaction evidence="6">
        <text>Couples ATP hydrolysis with the unwinding of duplex DNA by translocating in the 3'-5' direction.</text>
        <dbReference type="EC" id="5.6.2.4"/>
    </reaction>
</comment>
<dbReference type="InterPro" id="IPR035093">
    <property type="entry name" value="RelE/ParE_toxin_dom_sf"/>
</dbReference>
<evidence type="ECO:0000256" key="1">
    <source>
        <dbReference type="ARBA" id="ARBA00022741"/>
    </source>
</evidence>
<feature type="domain" description="UvrD-like helicase ATP-binding" evidence="10">
    <location>
        <begin position="241"/>
        <end position="519"/>
    </location>
</feature>
<proteinExistence type="predicted"/>
<name>A0A7C9LHK6_9SPHN</name>
<dbReference type="RefSeq" id="WP_152578802.1">
    <property type="nucleotide sequence ID" value="NZ_JAATJI010000001.1"/>
</dbReference>
<evidence type="ECO:0000256" key="6">
    <source>
        <dbReference type="ARBA" id="ARBA00034617"/>
    </source>
</evidence>
<dbReference type="Pfam" id="PF13245">
    <property type="entry name" value="AAA_19"/>
    <property type="match status" value="1"/>
</dbReference>
<comment type="catalytic activity">
    <reaction evidence="8">
        <text>ATP + H2O = ADP + phosphate + H(+)</text>
        <dbReference type="Rhea" id="RHEA:13065"/>
        <dbReference type="ChEBI" id="CHEBI:15377"/>
        <dbReference type="ChEBI" id="CHEBI:15378"/>
        <dbReference type="ChEBI" id="CHEBI:30616"/>
        <dbReference type="ChEBI" id="CHEBI:43474"/>
        <dbReference type="ChEBI" id="CHEBI:456216"/>
        <dbReference type="EC" id="5.6.2.4"/>
    </reaction>
</comment>
<dbReference type="InterPro" id="IPR027417">
    <property type="entry name" value="P-loop_NTPase"/>
</dbReference>
<evidence type="ECO:0000256" key="5">
    <source>
        <dbReference type="ARBA" id="ARBA00023235"/>
    </source>
</evidence>
<evidence type="ECO:0000256" key="4">
    <source>
        <dbReference type="ARBA" id="ARBA00022840"/>
    </source>
</evidence>
<keyword evidence="5" id="KW-0413">Isomerase</keyword>
<feature type="binding site" evidence="9">
    <location>
        <begin position="262"/>
        <end position="269"/>
    </location>
    <ligand>
        <name>ATP</name>
        <dbReference type="ChEBI" id="CHEBI:30616"/>
    </ligand>
</feature>
<dbReference type="Gene3D" id="3.30.2310.20">
    <property type="entry name" value="RelE-like"/>
    <property type="match status" value="1"/>
</dbReference>
<gene>
    <name evidence="11" type="ORF">F3168_13810</name>
</gene>
<dbReference type="Gene3D" id="3.40.50.300">
    <property type="entry name" value="P-loop containing nucleotide triphosphate hydrolases"/>
    <property type="match status" value="2"/>
</dbReference>
<dbReference type="InterPro" id="IPR000212">
    <property type="entry name" value="DNA_helicase_UvrD/REP"/>
</dbReference>
<evidence type="ECO:0000256" key="9">
    <source>
        <dbReference type="PROSITE-ProRule" id="PRU00560"/>
    </source>
</evidence>
<dbReference type="GO" id="GO:0016787">
    <property type="term" value="F:hydrolase activity"/>
    <property type="evidence" value="ECO:0007669"/>
    <property type="project" value="UniProtKB-UniRule"/>
</dbReference>
<sequence length="706" mass="77872">MQFHIADSFTAALARLSGQEQKQAKTAAFDLQLNPAHPGLQMHRLTNSRDPNFWSVRVNQDVRIIVHKTEASFMLAYVDHHDKAYVWAERRRIEAHPRTGAIQIVEVNERIEDAGPLFAPSQPDTTNAQPQPAPAPFQPVAPAIFANLTEDALLNIGAPADWTSDIQGWTEERFFQMSDRLPAEVGEALLDYAATGRLPTPEAAPTDPFAHPDTLRRVYTITSEDELRLALDFPWDKWSVFLHPSQRNVVGRDYSGPARVTGTAGTGKTIVALHRAARAVREDAQARVLLTSFSRPLANALRAKLAILLSDDPVKLARVSIASFEDAASELFQLATGRRPTLAPIDAQLPALERAIADLGYKDLPTRFVFSEWRQIVDAWNLPDVASYTNVLRIGRRTRLGSKQREALWPVFEAARFMLAARGFITPSQLFAAVEADAKARTDKPFTHVIVDEAQDLGVAELQMVGALASGPNAHFFAGDLGQRIFQSPFSWTGLGVDVRGRSTSLKVNYRMSRQIREAADKLLPSIARDAYGAEDDRTGAQSVFDGPVPSVAEFADERSEERYIAEFLLRATAEGIPPSAIGVFVRSTSLLSRARNAIAAAGLECRQLSERVEALQNYVSIGTMHFAKGLEFRAVVVMACDDEVLPLQSRVDGAADESELREVFDTERSLLYVACTRARDRLSLSTVTPVSEFFSDMGIEIGARL</sequence>
<dbReference type="AlphaFoldDB" id="A0A7C9LHK6"/>
<dbReference type="OrthoDB" id="7211215at2"/>
<keyword evidence="3 9" id="KW-0347">Helicase</keyword>
<evidence type="ECO:0000259" key="10">
    <source>
        <dbReference type="PROSITE" id="PS51198"/>
    </source>
</evidence>
<dbReference type="SUPFAM" id="SSF143011">
    <property type="entry name" value="RelE-like"/>
    <property type="match status" value="1"/>
</dbReference>
<dbReference type="InterPro" id="IPR014017">
    <property type="entry name" value="DNA_helicase_UvrD-like_C"/>
</dbReference>
<dbReference type="GO" id="GO:0043138">
    <property type="term" value="F:3'-5' DNA helicase activity"/>
    <property type="evidence" value="ECO:0007669"/>
    <property type="project" value="UniProtKB-EC"/>
</dbReference>
<organism evidence="11 12">
    <name type="scientific">Sandarakinorhabdus fusca</name>
    <dbReference type="NCBI Taxonomy" id="1439888"/>
    <lineage>
        <taxon>Bacteria</taxon>
        <taxon>Pseudomonadati</taxon>
        <taxon>Pseudomonadota</taxon>
        <taxon>Alphaproteobacteria</taxon>
        <taxon>Sphingomonadales</taxon>
        <taxon>Sphingosinicellaceae</taxon>
        <taxon>Sandarakinorhabdus</taxon>
    </lineage>
</organism>
<comment type="caution">
    <text evidence="11">The sequence shown here is derived from an EMBL/GenBank/DDBJ whole genome shotgun (WGS) entry which is preliminary data.</text>
</comment>
<dbReference type="EMBL" id="WIOL01000006">
    <property type="protein sequence ID" value="MQT18327.1"/>
    <property type="molecule type" value="Genomic_DNA"/>
</dbReference>
<dbReference type="Pfam" id="PF13361">
    <property type="entry name" value="UvrD_C"/>
    <property type="match status" value="1"/>
</dbReference>
<dbReference type="EC" id="5.6.2.4" evidence="7"/>
<evidence type="ECO:0000256" key="7">
    <source>
        <dbReference type="ARBA" id="ARBA00034808"/>
    </source>
</evidence>
<keyword evidence="4 9" id="KW-0067">ATP-binding</keyword>
<keyword evidence="1 9" id="KW-0547">Nucleotide-binding</keyword>
<evidence type="ECO:0000256" key="3">
    <source>
        <dbReference type="ARBA" id="ARBA00022806"/>
    </source>
</evidence>
<dbReference type="GO" id="GO:0005524">
    <property type="term" value="F:ATP binding"/>
    <property type="evidence" value="ECO:0007669"/>
    <property type="project" value="UniProtKB-UniRule"/>
</dbReference>
<dbReference type="PANTHER" id="PTHR11070">
    <property type="entry name" value="UVRD / RECB / PCRA DNA HELICASE FAMILY MEMBER"/>
    <property type="match status" value="1"/>
</dbReference>
<keyword evidence="2 9" id="KW-0378">Hydrolase</keyword>
<keyword evidence="12" id="KW-1185">Reference proteome</keyword>
<reference evidence="11 12" key="1">
    <citation type="submission" date="2019-09" db="EMBL/GenBank/DDBJ databases">
        <title>Polymorphobacter sp. isolated from a lake in China.</title>
        <authorList>
            <person name="Liu Z."/>
        </authorList>
    </citation>
    <scope>NUCLEOTIDE SEQUENCE [LARGE SCALE GENOMIC DNA]</scope>
    <source>
        <strain evidence="11 12">D40P</strain>
    </source>
</reference>
<dbReference type="GO" id="GO:0003677">
    <property type="term" value="F:DNA binding"/>
    <property type="evidence" value="ECO:0007669"/>
    <property type="project" value="InterPro"/>
</dbReference>
<dbReference type="GO" id="GO:0000725">
    <property type="term" value="P:recombinational repair"/>
    <property type="evidence" value="ECO:0007669"/>
    <property type="project" value="TreeGrafter"/>
</dbReference>
<evidence type="ECO:0000313" key="12">
    <source>
        <dbReference type="Proteomes" id="UP000481327"/>
    </source>
</evidence>
<dbReference type="PANTHER" id="PTHR11070:SF45">
    <property type="entry name" value="DNA 3'-5' HELICASE"/>
    <property type="match status" value="1"/>
</dbReference>
<dbReference type="PROSITE" id="PS51198">
    <property type="entry name" value="UVRD_HELICASE_ATP_BIND"/>
    <property type="match status" value="1"/>
</dbReference>
<dbReference type="InterPro" id="IPR014016">
    <property type="entry name" value="UvrD-like_ATP-bd"/>
</dbReference>
<dbReference type="GO" id="GO:0005829">
    <property type="term" value="C:cytosol"/>
    <property type="evidence" value="ECO:0007669"/>
    <property type="project" value="TreeGrafter"/>
</dbReference>